<feature type="compositionally biased region" description="Low complexity" evidence="6">
    <location>
        <begin position="10"/>
        <end position="33"/>
    </location>
</feature>
<accession>K2ST01</accession>
<feature type="region of interest" description="Disordered" evidence="6">
    <location>
        <begin position="1"/>
        <end position="35"/>
    </location>
</feature>
<dbReference type="Proteomes" id="UP000007129">
    <property type="component" value="Unassembled WGS sequence"/>
</dbReference>
<feature type="domain" description="Ribonuclease H2 subunit B wHTH" evidence="7">
    <location>
        <begin position="140"/>
        <end position="348"/>
    </location>
</feature>
<dbReference type="Gene3D" id="1.10.20.120">
    <property type="match status" value="1"/>
</dbReference>
<feature type="domain" description="Rnh202 triple barrel" evidence="8">
    <location>
        <begin position="40"/>
        <end position="137"/>
    </location>
</feature>
<sequence>MKTRSKKQTTKAAAPDKTATTTATGPALPAADANPPKLFILPKDVASDARIVTLPNPATSSPNRYFCCPNKGFYEFTRVAAPKTTPRSWLLAPKKETTLKEEKADTAESADAEHPTPPLSNGYTLKTPDVFVATPVDALFLVLPALVPVAKEGERQLFLSAEDHLDSLGSSSAQLRSLLQHDPIKARLEERMAAACDTVDAGDEKMYRLSLARLAKELVAKAESLVAHGLPPSMEERFVRKALERPVMSIKREESGISVVSDGIEAATLENSESQGSAASTAETEQTTESQESTTTAATSASEQTVTAPVTRQPIVAPEGVPHLLRMRTALDFMSSSYLPPRLRTLLQSTWAENKIVDFSPLDKHLQELAHLRSEAQALRSLSDNITRKRGMDDEEAAEIRAEKKRKKDEEEAKKKSQSRGVKQLAKADTSGMKKLSSFFAKAPSKK</sequence>
<dbReference type="AlphaFoldDB" id="K2ST01"/>
<dbReference type="Pfam" id="PF17745">
    <property type="entry name" value="Ydr279_N"/>
    <property type="match status" value="1"/>
</dbReference>
<organism evidence="9 10">
    <name type="scientific">Macrophomina phaseolina (strain MS6)</name>
    <name type="common">Charcoal rot fungus</name>
    <dbReference type="NCBI Taxonomy" id="1126212"/>
    <lineage>
        <taxon>Eukaryota</taxon>
        <taxon>Fungi</taxon>
        <taxon>Dikarya</taxon>
        <taxon>Ascomycota</taxon>
        <taxon>Pezizomycotina</taxon>
        <taxon>Dothideomycetes</taxon>
        <taxon>Dothideomycetes incertae sedis</taxon>
        <taxon>Botryosphaeriales</taxon>
        <taxon>Botryosphaeriaceae</taxon>
        <taxon>Macrophomina</taxon>
    </lineage>
</organism>
<dbReference type="InterPro" id="IPR041195">
    <property type="entry name" value="Rnh202_N"/>
</dbReference>
<evidence type="ECO:0000313" key="10">
    <source>
        <dbReference type="Proteomes" id="UP000007129"/>
    </source>
</evidence>
<dbReference type="GO" id="GO:0005654">
    <property type="term" value="C:nucleoplasm"/>
    <property type="evidence" value="ECO:0007669"/>
    <property type="project" value="TreeGrafter"/>
</dbReference>
<dbReference type="CDD" id="cd09270">
    <property type="entry name" value="RNase_H2-B"/>
    <property type="match status" value="1"/>
</dbReference>
<comment type="caution">
    <text evidence="9">The sequence shown here is derived from an EMBL/GenBank/DDBJ whole genome shotgun (WGS) entry which is preliminary data.</text>
</comment>
<name>K2ST01_MACPH</name>
<evidence type="ECO:0000256" key="3">
    <source>
        <dbReference type="ARBA" id="ARBA00023242"/>
    </source>
</evidence>
<feature type="compositionally biased region" description="Basic and acidic residues" evidence="6">
    <location>
        <begin position="390"/>
        <end position="415"/>
    </location>
</feature>
<dbReference type="Pfam" id="PF09468">
    <property type="entry name" value="RNase_H2-Ydr279"/>
    <property type="match status" value="1"/>
</dbReference>
<feature type="compositionally biased region" description="Basic and acidic residues" evidence="6">
    <location>
        <begin position="95"/>
        <end position="114"/>
    </location>
</feature>
<dbReference type="PANTHER" id="PTHR13383:SF11">
    <property type="entry name" value="RIBONUCLEASE H2 SUBUNIT B"/>
    <property type="match status" value="1"/>
</dbReference>
<reference evidence="9 10" key="1">
    <citation type="journal article" date="2012" name="BMC Genomics">
        <title>Tools to kill: Genome of one of the most destructive plant pathogenic fungi Macrophomina phaseolina.</title>
        <authorList>
            <person name="Islam M.S."/>
            <person name="Haque M.S."/>
            <person name="Islam M.M."/>
            <person name="Emdad E.M."/>
            <person name="Halim A."/>
            <person name="Hossen Q.M.M."/>
            <person name="Hossain M.Z."/>
            <person name="Ahmed B."/>
            <person name="Rahim S."/>
            <person name="Rahman M.S."/>
            <person name="Alam M.M."/>
            <person name="Hou S."/>
            <person name="Wan X."/>
            <person name="Saito J.A."/>
            <person name="Alam M."/>
        </authorList>
    </citation>
    <scope>NUCLEOTIDE SEQUENCE [LARGE SCALE GENOMIC DNA]</scope>
    <source>
        <strain evidence="9 10">MS6</strain>
    </source>
</reference>
<feature type="region of interest" description="Disordered" evidence="6">
    <location>
        <begin position="95"/>
        <end position="121"/>
    </location>
</feature>
<comment type="function">
    <text evidence="4">Non catalytic subunit of RNase H2, an endonuclease that specifically degrades the RNA of RNA:DNA hybrids. Participates in DNA replication, possibly by mediating the removal of lagging-strand Okazaki fragment RNA primers during DNA replication. Mediates the excision of single ribonucleotides from DNA:RNA duplexes.</text>
</comment>
<evidence type="ECO:0000256" key="4">
    <source>
        <dbReference type="ARBA" id="ARBA00024778"/>
    </source>
</evidence>
<dbReference type="OrthoDB" id="29098at2759"/>
<gene>
    <name evidence="9" type="ORF">MPH_02847</name>
</gene>
<dbReference type="HOGENOM" id="CLU_057573_0_0_1"/>
<evidence type="ECO:0000259" key="8">
    <source>
        <dbReference type="Pfam" id="PF17745"/>
    </source>
</evidence>
<dbReference type="PANTHER" id="PTHR13383">
    <property type="entry name" value="RIBONUCLEASE H2 SUBUNIT B"/>
    <property type="match status" value="1"/>
</dbReference>
<comment type="subcellular location">
    <subcellularLocation>
        <location evidence="1">Nucleus</location>
    </subcellularLocation>
</comment>
<dbReference type="VEuPathDB" id="FungiDB:MPH_02847"/>
<dbReference type="InterPro" id="IPR019024">
    <property type="entry name" value="RNase_H2_suB_wHTH"/>
</dbReference>
<dbReference type="STRING" id="1126212.K2ST01"/>
<proteinExistence type="predicted"/>
<evidence type="ECO:0000256" key="2">
    <source>
        <dbReference type="ARBA" id="ARBA00019062"/>
    </source>
</evidence>
<evidence type="ECO:0000313" key="9">
    <source>
        <dbReference type="EMBL" id="EKG19845.1"/>
    </source>
</evidence>
<dbReference type="eggNOG" id="ENOG502SCDS">
    <property type="taxonomic scope" value="Eukaryota"/>
</dbReference>
<feature type="compositionally biased region" description="Low complexity" evidence="6">
    <location>
        <begin position="277"/>
        <end position="305"/>
    </location>
</feature>
<evidence type="ECO:0000259" key="7">
    <source>
        <dbReference type="Pfam" id="PF09468"/>
    </source>
</evidence>
<evidence type="ECO:0000256" key="1">
    <source>
        <dbReference type="ARBA" id="ARBA00004123"/>
    </source>
</evidence>
<dbReference type="InterPro" id="IPR040456">
    <property type="entry name" value="RNase_H2_suB"/>
</dbReference>
<dbReference type="GO" id="GO:0032299">
    <property type="term" value="C:ribonuclease H2 complex"/>
    <property type="evidence" value="ECO:0007669"/>
    <property type="project" value="InterPro"/>
</dbReference>
<protein>
    <recommendedName>
        <fullName evidence="2">Ribonuclease H2 subunit B</fullName>
    </recommendedName>
    <alternativeName>
        <fullName evidence="5">Ribonuclease HI subunit B</fullName>
    </alternativeName>
</protein>
<feature type="region of interest" description="Disordered" evidence="6">
    <location>
        <begin position="269"/>
        <end position="314"/>
    </location>
</feature>
<dbReference type="InParanoid" id="K2ST01"/>
<keyword evidence="3" id="KW-0539">Nucleus</keyword>
<dbReference type="EMBL" id="AHHD01000103">
    <property type="protein sequence ID" value="EKG19845.1"/>
    <property type="molecule type" value="Genomic_DNA"/>
</dbReference>
<evidence type="ECO:0000256" key="6">
    <source>
        <dbReference type="SAM" id="MobiDB-lite"/>
    </source>
</evidence>
<dbReference type="GO" id="GO:0006401">
    <property type="term" value="P:RNA catabolic process"/>
    <property type="evidence" value="ECO:0007669"/>
    <property type="project" value="TreeGrafter"/>
</dbReference>
<evidence type="ECO:0000256" key="5">
    <source>
        <dbReference type="ARBA" id="ARBA00033464"/>
    </source>
</evidence>
<feature type="region of interest" description="Disordered" evidence="6">
    <location>
        <begin position="390"/>
        <end position="447"/>
    </location>
</feature>